<evidence type="ECO:0000313" key="11">
    <source>
        <dbReference type="Proteomes" id="UP000887568"/>
    </source>
</evidence>
<evidence type="ECO:0000259" key="9">
    <source>
        <dbReference type="PROSITE" id="PS50853"/>
    </source>
</evidence>
<dbReference type="OMA" id="IEWHEAC"/>
<dbReference type="EnsemblMetazoa" id="XM_038192730.1">
    <property type="protein sequence ID" value="XP_038048658.1"/>
    <property type="gene ID" value="LOC119722543"/>
</dbReference>
<dbReference type="InterPro" id="IPR007110">
    <property type="entry name" value="Ig-like_dom"/>
</dbReference>
<keyword evidence="4" id="KW-1015">Disulfide bond</keyword>
<keyword evidence="11" id="KW-1185">Reference proteome</keyword>
<feature type="domain" description="Fibronectin type-III" evidence="9">
    <location>
        <begin position="227"/>
        <end position="334"/>
    </location>
</feature>
<feature type="domain" description="Fibronectin type-III" evidence="9">
    <location>
        <begin position="339"/>
        <end position="443"/>
    </location>
</feature>
<dbReference type="OrthoDB" id="10005435at2759"/>
<dbReference type="PROSITE" id="PS50835">
    <property type="entry name" value="IG_LIKE"/>
    <property type="match status" value="1"/>
</dbReference>
<dbReference type="SMART" id="SM00060">
    <property type="entry name" value="FN3"/>
    <property type="match status" value="4"/>
</dbReference>
<dbReference type="Proteomes" id="UP000887568">
    <property type="component" value="Unplaced"/>
</dbReference>
<dbReference type="Gene3D" id="2.60.40.10">
    <property type="entry name" value="Immunoglobulins"/>
    <property type="match status" value="5"/>
</dbReference>
<keyword evidence="3" id="KW-0677">Repeat</keyword>
<dbReference type="GO" id="GO:0004896">
    <property type="term" value="F:cytokine receptor activity"/>
    <property type="evidence" value="ECO:0007669"/>
    <property type="project" value="TreeGrafter"/>
</dbReference>
<comment type="similarity">
    <text evidence="1">Belongs to the type I cytokine receptor family. Type 3 subfamily.</text>
</comment>
<dbReference type="InterPro" id="IPR015152">
    <property type="entry name" value="Growth/epo_recpt_lig-bind"/>
</dbReference>
<dbReference type="GeneID" id="119722543"/>
<dbReference type="AlphaFoldDB" id="A0A913ZA58"/>
<organism evidence="10 11">
    <name type="scientific">Patiria miniata</name>
    <name type="common">Bat star</name>
    <name type="synonym">Asterina miniata</name>
    <dbReference type="NCBI Taxonomy" id="46514"/>
    <lineage>
        <taxon>Eukaryota</taxon>
        <taxon>Metazoa</taxon>
        <taxon>Echinodermata</taxon>
        <taxon>Eleutherozoa</taxon>
        <taxon>Asterozoa</taxon>
        <taxon>Asteroidea</taxon>
        <taxon>Valvatacea</taxon>
        <taxon>Valvatida</taxon>
        <taxon>Asterinidae</taxon>
        <taxon>Patiria</taxon>
    </lineage>
</organism>
<sequence>MSLLLPTLAVAQLVALVIILCRTNEVAAIPASIKPMDPTVVVGSNVTFRCVLNTSATTQTATDIVWYYKSYRSLIPRERYEVEDNISRLTVRNVTFTDSGSYFCALESDGRRIWNYQGSMLRVGVPPSPPTGLRCHSPNMQDFWCEWSEGAKTNLRTHYKFSYRERYGSGDWQDCPKLEGRGKNTCVVSRVHNDGYNQMIRVTATNNLGSATSEMHFNPGTAAIPNPPTAVEVETLGPEELRVSWGFPSEWDDQVFAYFLEYRLEVTTDRGSHTRMIPDLSHSEPYVKPRLYTINNLLPHTSYSVRVSCRALGSYSDDKWSAWSEPVSRKTSEAAPNAAISGIQGQEYDNINDPAYQRDVFLQWKELSHANRRGKILGYEVELRQMLPNGSSSVVRTVRANGTMVLIENLEKFKEYYVDLAALNSAGRGPTASYFLADKTSEPGPPENVRVQNISETSALVTWQRPNRPNGYIEGYHLEWNKGAVAETTSNFIELNGTQTSYTIKGLEANRLYQFRVKAKNSRGYSGWSNAPIQHMGSGSRMELLRTLITVLHNLLMDMGDEGEAGNQIKLDTLSSFL</sequence>
<feature type="domain" description="Fibronectin type-III" evidence="9">
    <location>
        <begin position="445"/>
        <end position="539"/>
    </location>
</feature>
<dbReference type="PRINTS" id="PR00014">
    <property type="entry name" value="FNTYPEIII"/>
</dbReference>
<feature type="signal peptide" evidence="7">
    <location>
        <begin position="1"/>
        <end position="28"/>
    </location>
</feature>
<evidence type="ECO:0000256" key="3">
    <source>
        <dbReference type="ARBA" id="ARBA00022737"/>
    </source>
</evidence>
<keyword evidence="5" id="KW-0675">Receptor</keyword>
<dbReference type="SMART" id="SM00409">
    <property type="entry name" value="IG"/>
    <property type="match status" value="1"/>
</dbReference>
<reference evidence="10" key="1">
    <citation type="submission" date="2022-11" db="UniProtKB">
        <authorList>
            <consortium name="EnsemblMetazoa"/>
        </authorList>
    </citation>
    <scope>IDENTIFICATION</scope>
</reference>
<dbReference type="InterPro" id="IPR036116">
    <property type="entry name" value="FN3_sf"/>
</dbReference>
<dbReference type="InterPro" id="IPR003961">
    <property type="entry name" value="FN3_dom"/>
</dbReference>
<protein>
    <submittedName>
        <fullName evidence="10">Uncharacterized protein</fullName>
    </submittedName>
</protein>
<dbReference type="CDD" id="cd00063">
    <property type="entry name" value="FN3"/>
    <property type="match status" value="3"/>
</dbReference>
<dbReference type="GO" id="GO:0043235">
    <property type="term" value="C:receptor complex"/>
    <property type="evidence" value="ECO:0007669"/>
    <property type="project" value="TreeGrafter"/>
</dbReference>
<dbReference type="SUPFAM" id="SSF48726">
    <property type="entry name" value="Immunoglobulin"/>
    <property type="match status" value="1"/>
</dbReference>
<dbReference type="InterPro" id="IPR013783">
    <property type="entry name" value="Ig-like_fold"/>
</dbReference>
<dbReference type="PROSITE" id="PS50853">
    <property type="entry name" value="FN3"/>
    <property type="match status" value="3"/>
</dbReference>
<dbReference type="SUPFAM" id="SSF49265">
    <property type="entry name" value="Fibronectin type III"/>
    <property type="match status" value="2"/>
</dbReference>
<dbReference type="RefSeq" id="XP_038048658.1">
    <property type="nucleotide sequence ID" value="XM_038192730.1"/>
</dbReference>
<feature type="domain" description="Ig-like" evidence="8">
    <location>
        <begin position="30"/>
        <end position="108"/>
    </location>
</feature>
<feature type="chain" id="PRO_5037080027" evidence="7">
    <location>
        <begin position="29"/>
        <end position="578"/>
    </location>
</feature>
<evidence type="ECO:0000256" key="4">
    <source>
        <dbReference type="ARBA" id="ARBA00023157"/>
    </source>
</evidence>
<evidence type="ECO:0000256" key="7">
    <source>
        <dbReference type="SAM" id="SignalP"/>
    </source>
</evidence>
<accession>A0A913ZA58</accession>
<dbReference type="InterPro" id="IPR050379">
    <property type="entry name" value="Type-I_Cytokine_Rcpt"/>
</dbReference>
<dbReference type="InterPro" id="IPR003599">
    <property type="entry name" value="Ig_sub"/>
</dbReference>
<evidence type="ECO:0000256" key="6">
    <source>
        <dbReference type="ARBA" id="ARBA00023180"/>
    </source>
</evidence>
<dbReference type="PANTHER" id="PTHR23036:SF151">
    <property type="entry name" value="FIBRONECTIN TYPE-III DOMAIN-CONTAINING PROTEIN"/>
    <property type="match status" value="1"/>
</dbReference>
<evidence type="ECO:0000256" key="5">
    <source>
        <dbReference type="ARBA" id="ARBA00023170"/>
    </source>
</evidence>
<dbReference type="InterPro" id="IPR036179">
    <property type="entry name" value="Ig-like_dom_sf"/>
</dbReference>
<name>A0A913ZA58_PATMI</name>
<dbReference type="PANTHER" id="PTHR23036">
    <property type="entry name" value="CYTOKINE RECEPTOR"/>
    <property type="match status" value="1"/>
</dbReference>
<dbReference type="GO" id="GO:0009897">
    <property type="term" value="C:external side of plasma membrane"/>
    <property type="evidence" value="ECO:0007669"/>
    <property type="project" value="TreeGrafter"/>
</dbReference>
<keyword evidence="2 7" id="KW-0732">Signal</keyword>
<dbReference type="Pfam" id="PF13927">
    <property type="entry name" value="Ig_3"/>
    <property type="match status" value="1"/>
</dbReference>
<evidence type="ECO:0000256" key="1">
    <source>
        <dbReference type="ARBA" id="ARBA00010890"/>
    </source>
</evidence>
<proteinExistence type="inferred from homology"/>
<dbReference type="Pfam" id="PF00041">
    <property type="entry name" value="fn3"/>
    <property type="match status" value="3"/>
</dbReference>
<dbReference type="GO" id="GO:0019955">
    <property type="term" value="F:cytokine binding"/>
    <property type="evidence" value="ECO:0007669"/>
    <property type="project" value="TreeGrafter"/>
</dbReference>
<dbReference type="Pfam" id="PF09067">
    <property type="entry name" value="EpoR_lig-bind"/>
    <property type="match status" value="1"/>
</dbReference>
<evidence type="ECO:0000256" key="2">
    <source>
        <dbReference type="ARBA" id="ARBA00022729"/>
    </source>
</evidence>
<dbReference type="FunFam" id="2.60.40.10:FF:000028">
    <property type="entry name" value="Neuronal cell adhesion molecule"/>
    <property type="match status" value="1"/>
</dbReference>
<evidence type="ECO:0000313" key="10">
    <source>
        <dbReference type="EnsemblMetazoa" id="XP_038048658.1"/>
    </source>
</evidence>
<evidence type="ECO:0000259" key="8">
    <source>
        <dbReference type="PROSITE" id="PS50835"/>
    </source>
</evidence>
<keyword evidence="6" id="KW-0325">Glycoprotein</keyword>